<reference evidence="1 2" key="1">
    <citation type="submission" date="2013-03" db="EMBL/GenBank/DDBJ databases">
        <title>Reference genome for the Human Microbiome Project.</title>
        <authorList>
            <person name="Aqrawi P."/>
            <person name="Ayvaz T."/>
            <person name="Bess C."/>
            <person name="Blankenburg K."/>
            <person name="Coyle M."/>
            <person name="Deng J."/>
            <person name="Forbes L."/>
            <person name="Fowler G."/>
            <person name="Francisco L."/>
            <person name="Fu Q."/>
            <person name="Gibbs R."/>
            <person name="Gross S."/>
            <person name="Gubbala S."/>
            <person name="Hale W."/>
            <person name="Hemphill L."/>
            <person name="Highlander S."/>
            <person name="Hirani K."/>
            <person name="Jackson L."/>
            <person name="Jakkamsetti A."/>
            <person name="Javaid M."/>
            <person name="Jayaseelan J.C."/>
            <person name="Jiang H."/>
            <person name="Joshi V."/>
            <person name="Korchina V."/>
            <person name="Kovar C."/>
            <person name="Lara F."/>
            <person name="Lee S."/>
            <person name="Liu Y."/>
            <person name="Mata R."/>
            <person name="Mathew T."/>
            <person name="Munidasa M."/>
            <person name="Muzny D."/>
            <person name="Nazareth L."/>
            <person name="Ngo R."/>
            <person name="Nguyen L."/>
            <person name="Nguyen N."/>
            <person name="Okwuonu G."/>
            <person name="Ongeri F."/>
            <person name="Palculict T."/>
            <person name="Patil S."/>
            <person name="Petrosino J."/>
            <person name="Pham C."/>
            <person name="Pham P."/>
            <person name="Pu L.-L."/>
            <person name="Qin X."/>
            <person name="Qu J."/>
            <person name="Reid J."/>
            <person name="Ross M."/>
            <person name="Ruth R."/>
            <person name="Saada N."/>
            <person name="San Lucas F."/>
            <person name="Santibanez J."/>
            <person name="Shang Y."/>
            <person name="Simmons D."/>
            <person name="Song X.-Z."/>
            <person name="Tang L.-Y."/>
            <person name="Thornton R."/>
            <person name="Warren J."/>
            <person name="Weissenberger G."/>
            <person name="Wilczek-Boney K."/>
            <person name="Worley K."/>
            <person name="Youmans B."/>
            <person name="Zhang J."/>
            <person name="Zhang L."/>
            <person name="Zhao Z."/>
            <person name="Zhou C."/>
            <person name="Zhu D."/>
            <person name="Zhu Y."/>
        </authorList>
    </citation>
    <scope>NUCLEOTIDE SEQUENCE [LARGE SCALE GENOMIC DNA]</scope>
    <source>
        <strain evidence="1 2">F0333</strain>
    </source>
</reference>
<dbReference type="PATRIC" id="fig|888050.3.peg.562"/>
<dbReference type="HOGENOM" id="CLU_104057_0_0_11"/>
<evidence type="ECO:0008006" key="3">
    <source>
        <dbReference type="Google" id="ProtNLM"/>
    </source>
</evidence>
<dbReference type="EMBL" id="AQHZ01000010">
    <property type="protein sequence ID" value="ENO18537.1"/>
    <property type="molecule type" value="Genomic_DNA"/>
</dbReference>
<proteinExistence type="predicted"/>
<dbReference type="Proteomes" id="UP000013015">
    <property type="component" value="Unassembled WGS sequence"/>
</dbReference>
<dbReference type="Gene3D" id="3.40.50.1010">
    <property type="entry name" value="5'-nuclease"/>
    <property type="match status" value="1"/>
</dbReference>
<gene>
    <name evidence="1" type="ORF">HMPREF9004_0586</name>
</gene>
<comment type="caution">
    <text evidence="1">The sequence shown here is derived from an EMBL/GenBank/DDBJ whole genome shotgun (WGS) entry which is preliminary data.</text>
</comment>
<dbReference type="AlphaFoldDB" id="N6X542"/>
<protein>
    <recommendedName>
        <fullName evidence="3">NYN domain-containing protein</fullName>
    </recommendedName>
</protein>
<sequence length="189" mass="21070">MYSSNGKTYLIVDGENIDATLGLSVLERRPSPEERPRWDRVLEGARRAFDEEAKGLFFLNGSSGALPMGFVQALTAMDYTVIPLSGPEDVKVVDVGLQRTMEAIGELESGDVILASHDADFVPQVEHLLDLGRNVAVMCFREFLASGLHELEEKGLKVIDLEYDVHAFQVTLPRLRIIDVDDFNPFDFL</sequence>
<evidence type="ECO:0000313" key="1">
    <source>
        <dbReference type="EMBL" id="ENO18537.1"/>
    </source>
</evidence>
<name>N6X542_9ACTO</name>
<accession>N6X542</accession>
<dbReference type="RefSeq" id="WP_005962315.1">
    <property type="nucleotide sequence ID" value="NZ_CP040505.1"/>
</dbReference>
<evidence type="ECO:0000313" key="2">
    <source>
        <dbReference type="Proteomes" id="UP000013015"/>
    </source>
</evidence>
<keyword evidence="2" id="KW-1185">Reference proteome</keyword>
<organism evidence="1 2">
    <name type="scientific">Schaalia cardiffensis F0333</name>
    <dbReference type="NCBI Taxonomy" id="888050"/>
    <lineage>
        <taxon>Bacteria</taxon>
        <taxon>Bacillati</taxon>
        <taxon>Actinomycetota</taxon>
        <taxon>Actinomycetes</taxon>
        <taxon>Actinomycetales</taxon>
        <taxon>Actinomycetaceae</taxon>
        <taxon>Schaalia</taxon>
    </lineage>
</organism>
<dbReference type="eggNOG" id="COG1432">
    <property type="taxonomic scope" value="Bacteria"/>
</dbReference>
<dbReference type="OrthoDB" id="4772393at2"/>
<dbReference type="STRING" id="888050.HMPREF9004_0586"/>